<reference evidence="1 2" key="1">
    <citation type="submission" date="2011-11" db="EMBL/GenBank/DDBJ databases">
        <authorList>
            <person name="Hannick L."/>
            <person name="Karamycheva S."/>
            <person name="Lorenzi H."/>
            <person name="Caler E."/>
        </authorList>
    </citation>
    <scope>NUCLEOTIDE SEQUENCE [LARGE SCALE GENOMIC DNA]</scope>
    <source>
        <strain evidence="1 2">P19</strain>
    </source>
</reference>
<protein>
    <submittedName>
        <fullName evidence="1">Uncharacterized protein</fullName>
    </submittedName>
</protein>
<name>K2H279_ENTNP</name>
<dbReference type="GeneID" id="20073441"/>
<evidence type="ECO:0000313" key="2">
    <source>
        <dbReference type="Proteomes" id="UP000006769"/>
    </source>
</evidence>
<dbReference type="OMA" id="VCNERYE"/>
<organism evidence="1 2">
    <name type="scientific">Entamoeba nuttalli (strain P19)</name>
    <name type="common">Amoeba</name>
    <dbReference type="NCBI Taxonomy" id="1076696"/>
    <lineage>
        <taxon>Eukaryota</taxon>
        <taxon>Amoebozoa</taxon>
        <taxon>Evosea</taxon>
        <taxon>Archamoebae</taxon>
        <taxon>Mastigamoebida</taxon>
        <taxon>Entamoebidae</taxon>
        <taxon>Entamoeba</taxon>
    </lineage>
</organism>
<gene>
    <name evidence="1" type="ORF">ENU1_091550</name>
</gene>
<proteinExistence type="predicted"/>
<dbReference type="VEuPathDB" id="AmoebaDB:ENU1_091550"/>
<dbReference type="RefSeq" id="XP_008857265.1">
    <property type="nucleotide sequence ID" value="XM_008859043.1"/>
</dbReference>
<dbReference type="AlphaFoldDB" id="K2H279"/>
<accession>K2H279</accession>
<dbReference type="OrthoDB" id="26748at2759"/>
<evidence type="ECO:0000313" key="1">
    <source>
        <dbReference type="EMBL" id="EKE40407.1"/>
    </source>
</evidence>
<dbReference type="Proteomes" id="UP000006769">
    <property type="component" value="Unassembled WGS sequence"/>
</dbReference>
<dbReference type="EMBL" id="JH926714">
    <property type="protein sequence ID" value="EKE40407.1"/>
    <property type="molecule type" value="Genomic_DNA"/>
</dbReference>
<sequence>MSSFIKSVSSTEIKRESKSFEAVQQAVLIALLNYLGYSIEIKHPERLAAKTVQFLIVTELFYEGKSLNFGEEIEEICSKRYEGERSAAPNIKKIRQTRRHKDINRAALTFNRLLKLVEDHGYKVKRRYTKSSFKTLRMEKITDILLNEKIIIDTVQINNIGRAVNSVITKTFKKGPYKTTMIEVRNEVLMSILQQVPYFKNTIPLKENQKLGIPETISFDPIDLPLQNPYTTKYIPDDDFNDYSKVPSSSISMEINPPMIDRIYDITSERMKELDSHSISNQVQSNNQPQISTLIDNSDNKSIESKHQGNITETMKQGRSSPVYKLMFRPVEDDSYFQQSVTLPQRFQSISKFQHPYMQPNVYI</sequence>